<protein>
    <recommendedName>
        <fullName evidence="2">Trichome birefringence-like C-terminal domain-containing protein</fullName>
    </recommendedName>
</protein>
<evidence type="ECO:0000313" key="4">
    <source>
        <dbReference type="Proteomes" id="UP000712600"/>
    </source>
</evidence>
<evidence type="ECO:0000313" key="3">
    <source>
        <dbReference type="EMBL" id="KAF3559522.1"/>
    </source>
</evidence>
<dbReference type="Proteomes" id="UP000712600">
    <property type="component" value="Unassembled WGS sequence"/>
</dbReference>
<dbReference type="EMBL" id="QGKX02000996">
    <property type="protein sequence ID" value="KAF3559522.1"/>
    <property type="molecule type" value="Genomic_DNA"/>
</dbReference>
<dbReference type="AlphaFoldDB" id="A0A8S9R0I4"/>
<comment type="similarity">
    <text evidence="1">Belongs to the PC-esterase family. TBL subfamily.</text>
</comment>
<dbReference type="InterPro" id="IPR026057">
    <property type="entry name" value="TBL_C"/>
</dbReference>
<dbReference type="GO" id="GO:0016740">
    <property type="term" value="F:transferase activity"/>
    <property type="evidence" value="ECO:0007669"/>
    <property type="project" value="InterPro"/>
</dbReference>
<evidence type="ECO:0000256" key="1">
    <source>
        <dbReference type="ARBA" id="ARBA00007727"/>
    </source>
</evidence>
<gene>
    <name evidence="3" type="ORF">F2Q69_00011717</name>
</gene>
<name>A0A8S9R0I4_BRACR</name>
<sequence length="138" mass="16073">WDYTREGNKLYKDMNRLSSLLQRTINMGWVNRNVDPSHTQVFFQVEREWNEPLNSCKGQAQLFMGQRYPGGLPLGWVVVNKVLRRIKKSVRIFLISQHLGVSQGRTPKSLQWYVFPRPKGLDCSHWCLLTLGTCFSTS</sequence>
<feature type="domain" description="Trichome birefringence-like C-terminal" evidence="2">
    <location>
        <begin position="1"/>
        <end position="128"/>
    </location>
</feature>
<reference evidence="3" key="1">
    <citation type="submission" date="2019-12" db="EMBL/GenBank/DDBJ databases">
        <title>Genome sequencing and annotation of Brassica cretica.</title>
        <authorList>
            <person name="Studholme D.J."/>
            <person name="Sarris P."/>
        </authorList>
    </citation>
    <scope>NUCLEOTIDE SEQUENCE</scope>
    <source>
        <strain evidence="3">PFS-109/04</strain>
        <tissue evidence="3">Leaf</tissue>
    </source>
</reference>
<proteinExistence type="inferred from homology"/>
<feature type="non-terminal residue" evidence="3">
    <location>
        <position position="1"/>
    </location>
</feature>
<accession>A0A8S9R0I4</accession>
<organism evidence="3 4">
    <name type="scientific">Brassica cretica</name>
    <name type="common">Mustard</name>
    <dbReference type="NCBI Taxonomy" id="69181"/>
    <lineage>
        <taxon>Eukaryota</taxon>
        <taxon>Viridiplantae</taxon>
        <taxon>Streptophyta</taxon>
        <taxon>Embryophyta</taxon>
        <taxon>Tracheophyta</taxon>
        <taxon>Spermatophyta</taxon>
        <taxon>Magnoliopsida</taxon>
        <taxon>eudicotyledons</taxon>
        <taxon>Gunneridae</taxon>
        <taxon>Pentapetalae</taxon>
        <taxon>rosids</taxon>
        <taxon>malvids</taxon>
        <taxon>Brassicales</taxon>
        <taxon>Brassicaceae</taxon>
        <taxon>Brassiceae</taxon>
        <taxon>Brassica</taxon>
    </lineage>
</organism>
<evidence type="ECO:0000259" key="2">
    <source>
        <dbReference type="Pfam" id="PF13839"/>
    </source>
</evidence>
<dbReference type="Pfam" id="PF13839">
    <property type="entry name" value="PC-Esterase"/>
    <property type="match status" value="1"/>
</dbReference>
<comment type="caution">
    <text evidence="3">The sequence shown here is derived from an EMBL/GenBank/DDBJ whole genome shotgun (WGS) entry which is preliminary data.</text>
</comment>